<keyword evidence="4" id="KW-0111">Calcium/phospholipid-binding</keyword>
<dbReference type="GO" id="GO:0001786">
    <property type="term" value="F:phosphatidylserine binding"/>
    <property type="evidence" value="ECO:0007669"/>
    <property type="project" value="TreeGrafter"/>
</dbReference>
<evidence type="ECO:0000256" key="2">
    <source>
        <dbReference type="ARBA" id="ARBA00022737"/>
    </source>
</evidence>
<feature type="compositionally biased region" description="Polar residues" evidence="5">
    <location>
        <begin position="1"/>
        <end position="17"/>
    </location>
</feature>
<dbReference type="GO" id="GO:0005634">
    <property type="term" value="C:nucleus"/>
    <property type="evidence" value="ECO:0007669"/>
    <property type="project" value="TreeGrafter"/>
</dbReference>
<dbReference type="GO" id="GO:0005886">
    <property type="term" value="C:plasma membrane"/>
    <property type="evidence" value="ECO:0007669"/>
    <property type="project" value="TreeGrafter"/>
</dbReference>
<dbReference type="PRINTS" id="PR00196">
    <property type="entry name" value="ANNEXIN"/>
</dbReference>
<feature type="region of interest" description="Disordered" evidence="5">
    <location>
        <begin position="1"/>
        <end position="34"/>
    </location>
</feature>
<dbReference type="GO" id="GO:0005544">
    <property type="term" value="F:calcium-dependent phospholipid binding"/>
    <property type="evidence" value="ECO:0007669"/>
    <property type="project" value="UniProtKB-KW"/>
</dbReference>
<keyword evidence="4" id="KW-0106">Calcium</keyword>
<dbReference type="Pfam" id="PF00191">
    <property type="entry name" value="Annexin"/>
    <property type="match status" value="4"/>
</dbReference>
<dbReference type="PANTHER" id="PTHR10502:SF177">
    <property type="entry name" value="ANNEXIN B10"/>
    <property type="match status" value="1"/>
</dbReference>
<dbReference type="FunFam" id="1.10.220.10:FF:000003">
    <property type="entry name" value="Annexin"/>
    <property type="match status" value="1"/>
</dbReference>
<dbReference type="Gene3D" id="1.10.220.10">
    <property type="entry name" value="Annexin"/>
    <property type="match status" value="4"/>
</dbReference>
<keyword evidence="2 4" id="KW-0677">Repeat</keyword>
<evidence type="ECO:0000313" key="7">
    <source>
        <dbReference type="Proteomes" id="UP000218231"/>
    </source>
</evidence>
<protein>
    <recommendedName>
        <fullName evidence="4">Annexin</fullName>
    </recommendedName>
</protein>
<dbReference type="FunFam" id="1.10.220.10:FF:000026">
    <property type="entry name" value="Annexin"/>
    <property type="match status" value="1"/>
</dbReference>
<dbReference type="SMART" id="SM00335">
    <property type="entry name" value="ANX"/>
    <property type="match status" value="4"/>
</dbReference>
<accession>A0A2A2KFW4</accession>
<sequence length="354" mass="39663">MPPVNLTQIFGHPSSNHKGSRYAQSRGGHSGMTQTEEIPVHGTIHFNPSFDEVAVAEAIERSLRNKEKLRAVQLLVSGNNAQRQMIRTPYKTRFGKDLEDDMKKALSGDLEEFVVALLQTQSKYDAVELHRAMKGLGTNEKNLIELLATRTNEELEAAKNTFYMNYKKTLEDAIGGDTSGDFKKLLTVMLQCKRDETSNVEFYRVSQDAENLLKSLDKNSGVDKIEAWRLLAMANGPHLQRVFADMQNVTGKPVDKIIEKEFSGDARSLLNALVTIAQSKPKYFANQIHLATKGMGTNDKDLIRILVSRSETDLAAIAEEYRRANGKTLQQLITDECKGEYRDALLAIVKGNRM</sequence>
<organism evidence="6 7">
    <name type="scientific">Diploscapter pachys</name>
    <dbReference type="NCBI Taxonomy" id="2018661"/>
    <lineage>
        <taxon>Eukaryota</taxon>
        <taxon>Metazoa</taxon>
        <taxon>Ecdysozoa</taxon>
        <taxon>Nematoda</taxon>
        <taxon>Chromadorea</taxon>
        <taxon>Rhabditida</taxon>
        <taxon>Rhabditina</taxon>
        <taxon>Rhabditomorpha</taxon>
        <taxon>Rhabditoidea</taxon>
        <taxon>Rhabditidae</taxon>
        <taxon>Diploscapter</taxon>
    </lineage>
</organism>
<dbReference type="GO" id="GO:0005737">
    <property type="term" value="C:cytoplasm"/>
    <property type="evidence" value="ECO:0007669"/>
    <property type="project" value="TreeGrafter"/>
</dbReference>
<dbReference type="STRING" id="2018661.A0A2A2KFW4"/>
<reference evidence="6 7" key="1">
    <citation type="journal article" date="2017" name="Curr. Biol.">
        <title>Genome architecture and evolution of a unichromosomal asexual nematode.</title>
        <authorList>
            <person name="Fradin H."/>
            <person name="Zegar C."/>
            <person name="Gutwein M."/>
            <person name="Lucas J."/>
            <person name="Kovtun M."/>
            <person name="Corcoran D."/>
            <person name="Baugh L.R."/>
            <person name="Kiontke K."/>
            <person name="Gunsalus K."/>
            <person name="Fitch D.H."/>
            <person name="Piano F."/>
        </authorList>
    </citation>
    <scope>NUCLEOTIDE SEQUENCE [LARGE SCALE GENOMIC DNA]</scope>
    <source>
        <strain evidence="6">PF1309</strain>
    </source>
</reference>
<dbReference type="InterPro" id="IPR037104">
    <property type="entry name" value="Annexin_sf"/>
</dbReference>
<dbReference type="OrthoDB" id="37886at2759"/>
<dbReference type="EMBL" id="LIAE01008695">
    <property type="protein sequence ID" value="PAV72807.1"/>
    <property type="molecule type" value="Genomic_DNA"/>
</dbReference>
<keyword evidence="7" id="KW-1185">Reference proteome</keyword>
<proteinExistence type="inferred from homology"/>
<gene>
    <name evidence="6" type="ORF">WR25_07196</name>
</gene>
<name>A0A2A2KFW4_9BILA</name>
<dbReference type="GO" id="GO:0043395">
    <property type="term" value="F:heparan sulfate proteoglycan binding"/>
    <property type="evidence" value="ECO:0007669"/>
    <property type="project" value="TreeGrafter"/>
</dbReference>
<keyword evidence="3 4" id="KW-0041">Annexin</keyword>
<evidence type="ECO:0000256" key="5">
    <source>
        <dbReference type="SAM" id="MobiDB-lite"/>
    </source>
</evidence>
<dbReference type="InterPro" id="IPR001464">
    <property type="entry name" value="Annexin"/>
</dbReference>
<dbReference type="GO" id="GO:0005509">
    <property type="term" value="F:calcium ion binding"/>
    <property type="evidence" value="ECO:0007669"/>
    <property type="project" value="InterPro"/>
</dbReference>
<dbReference type="PANTHER" id="PTHR10502">
    <property type="entry name" value="ANNEXIN"/>
    <property type="match status" value="1"/>
</dbReference>
<evidence type="ECO:0000256" key="4">
    <source>
        <dbReference type="RuleBase" id="RU003540"/>
    </source>
</evidence>
<evidence type="ECO:0000256" key="3">
    <source>
        <dbReference type="ARBA" id="ARBA00023216"/>
    </source>
</evidence>
<comment type="caution">
    <text evidence="6">The sequence shown here is derived from an EMBL/GenBank/DDBJ whole genome shotgun (WGS) entry which is preliminary data.</text>
</comment>
<dbReference type="PROSITE" id="PS00223">
    <property type="entry name" value="ANNEXIN_1"/>
    <property type="match status" value="2"/>
</dbReference>
<dbReference type="PROSITE" id="PS51897">
    <property type="entry name" value="ANNEXIN_2"/>
    <property type="match status" value="3"/>
</dbReference>
<dbReference type="Proteomes" id="UP000218231">
    <property type="component" value="Unassembled WGS sequence"/>
</dbReference>
<comment type="domain">
    <text evidence="4">A pair of annexin repeats may form one binding site for calcium and phospholipid.</text>
</comment>
<comment type="similarity">
    <text evidence="1 4">Belongs to the annexin family.</text>
</comment>
<dbReference type="AlphaFoldDB" id="A0A2A2KFW4"/>
<dbReference type="InterPro" id="IPR018502">
    <property type="entry name" value="Annexin_repeat"/>
</dbReference>
<dbReference type="GO" id="GO:0012506">
    <property type="term" value="C:vesicle membrane"/>
    <property type="evidence" value="ECO:0007669"/>
    <property type="project" value="TreeGrafter"/>
</dbReference>
<evidence type="ECO:0000313" key="6">
    <source>
        <dbReference type="EMBL" id="PAV72807.1"/>
    </source>
</evidence>
<evidence type="ECO:0000256" key="1">
    <source>
        <dbReference type="ARBA" id="ARBA00007831"/>
    </source>
</evidence>
<dbReference type="InterPro" id="IPR018252">
    <property type="entry name" value="Annexin_repeat_CS"/>
</dbReference>
<dbReference type="SUPFAM" id="SSF47874">
    <property type="entry name" value="Annexin"/>
    <property type="match status" value="1"/>
</dbReference>